<evidence type="ECO:0000256" key="8">
    <source>
        <dbReference type="ARBA" id="ARBA00022884"/>
    </source>
</evidence>
<evidence type="ECO:0000256" key="14">
    <source>
        <dbReference type="SAM" id="MobiDB-lite"/>
    </source>
</evidence>
<evidence type="ECO:0000256" key="11">
    <source>
        <dbReference type="PROSITE-ProRule" id="PRU00047"/>
    </source>
</evidence>
<reference evidence="16 17" key="1">
    <citation type="journal article" date="2015" name="Genome Biol. Evol.">
        <title>Phylogenomic analyses indicate that early fungi evolved digesting cell walls of algal ancestors of land plants.</title>
        <authorList>
            <person name="Chang Y."/>
            <person name="Wang S."/>
            <person name="Sekimoto S."/>
            <person name="Aerts A.L."/>
            <person name="Choi C."/>
            <person name="Clum A."/>
            <person name="LaButti K.M."/>
            <person name="Lindquist E.A."/>
            <person name="Yee Ngan C."/>
            <person name="Ohm R.A."/>
            <person name="Salamov A.A."/>
            <person name="Grigoriev I.V."/>
            <person name="Spatafora J.W."/>
            <person name="Berbee M.L."/>
        </authorList>
    </citation>
    <scope>NUCLEOTIDE SEQUENCE [LARGE SCALE GENOMIC DNA]</scope>
    <source>
        <strain evidence="16 17">NRRL 28638</strain>
    </source>
</reference>
<organism evidence="16 17">
    <name type="scientific">Conidiobolus coronatus (strain ATCC 28846 / CBS 209.66 / NRRL 28638)</name>
    <name type="common">Delacroixia coronata</name>
    <dbReference type="NCBI Taxonomy" id="796925"/>
    <lineage>
        <taxon>Eukaryota</taxon>
        <taxon>Fungi</taxon>
        <taxon>Fungi incertae sedis</taxon>
        <taxon>Zoopagomycota</taxon>
        <taxon>Entomophthoromycotina</taxon>
        <taxon>Entomophthoromycetes</taxon>
        <taxon>Entomophthorales</taxon>
        <taxon>Ancylistaceae</taxon>
        <taxon>Conidiobolus</taxon>
    </lineage>
</organism>
<dbReference type="PROSITE" id="PS50084">
    <property type="entry name" value="KH_TYPE_1"/>
    <property type="match status" value="1"/>
</dbReference>
<feature type="region of interest" description="Disordered" evidence="14">
    <location>
        <begin position="120"/>
        <end position="139"/>
    </location>
</feature>
<feature type="compositionally biased region" description="Pro residues" evidence="14">
    <location>
        <begin position="393"/>
        <end position="410"/>
    </location>
</feature>
<dbReference type="OrthoDB" id="6777263at2759"/>
<feature type="region of interest" description="Disordered" evidence="14">
    <location>
        <begin position="216"/>
        <end position="247"/>
    </location>
</feature>
<dbReference type="PANTHER" id="PTHR11208">
    <property type="entry name" value="RNA-BINDING PROTEIN RELATED"/>
    <property type="match status" value="1"/>
</dbReference>
<evidence type="ECO:0000256" key="7">
    <source>
        <dbReference type="ARBA" id="ARBA00022833"/>
    </source>
</evidence>
<evidence type="ECO:0000256" key="10">
    <source>
        <dbReference type="ARBA" id="ARBA00023242"/>
    </source>
</evidence>
<name>A0A137PBB9_CONC2</name>
<evidence type="ECO:0000256" key="1">
    <source>
        <dbReference type="ARBA" id="ARBA00004123"/>
    </source>
</evidence>
<evidence type="ECO:0000256" key="4">
    <source>
        <dbReference type="ARBA" id="ARBA00022664"/>
    </source>
</evidence>
<dbReference type="GO" id="GO:0048024">
    <property type="term" value="P:regulation of mRNA splicing, via spliceosome"/>
    <property type="evidence" value="ECO:0007669"/>
    <property type="project" value="TreeGrafter"/>
</dbReference>
<dbReference type="SMART" id="SM00322">
    <property type="entry name" value="KH"/>
    <property type="match status" value="1"/>
</dbReference>
<keyword evidence="17" id="KW-1185">Reference proteome</keyword>
<evidence type="ECO:0000256" key="3">
    <source>
        <dbReference type="ARBA" id="ARBA00017984"/>
    </source>
</evidence>
<dbReference type="InterPro" id="IPR036875">
    <property type="entry name" value="Znf_CCHC_sf"/>
</dbReference>
<evidence type="ECO:0000256" key="12">
    <source>
        <dbReference type="PROSITE-ProRule" id="PRU00117"/>
    </source>
</evidence>
<feature type="compositionally biased region" description="Pro residues" evidence="14">
    <location>
        <begin position="531"/>
        <end position="541"/>
    </location>
</feature>
<feature type="domain" description="CCHC-type" evidence="15">
    <location>
        <begin position="307"/>
        <end position="322"/>
    </location>
</feature>
<sequence>MTMHSSITGTNNIPLGKRKFKSKVEGEDSSPPSQTGSDSHSTGRQPTSPTYSNSGAPSASNVHNGEKGKKRRSRWGESTSKVSLPGLPTTLPANITKDQMNSYLMYLRLEEINLKLRTGDYMPPNDRRSPSPEPVYGADGKRVNTREYRYRKKLEDERNKIIESAIAANPDFKPPPDYRRPSKLQEKVSIPVDDFPDINFIGLLIGPRGNTLKNMESESGAKISIRGKGSVKEGKRSDNPTPDQDEPLHCLVTADTEDKVKKAVQLIRKIIATSSNVPEGMNELKRSQLRELAALNGTLRDDESQICSNCGAVGHRRFECPETQNVTTNLICRICNGVGHTARDCMQRNNPEALEQAKQRDIQLNSEYMNLMAALGEKVSTTTPTQPDLVAEQPPPPPPATSAPFNPQPTPGSYGSAKKPSTWGTSEDGTTVWSRAPGGPINQVAPPPPPPSGPSSNNNWNSYPPPPPPGYADAPPPPPSSSQPNMGYYYPSESLPYGTAPPPPPPSGGSYGHYQPPPPPPGGNYWESQPSYPPPPPPPTN</sequence>
<dbReference type="GO" id="GO:0000243">
    <property type="term" value="C:commitment complex"/>
    <property type="evidence" value="ECO:0007669"/>
    <property type="project" value="EnsemblFungi"/>
</dbReference>
<feature type="compositionally biased region" description="Pro residues" evidence="14">
    <location>
        <begin position="463"/>
        <end position="481"/>
    </location>
</feature>
<dbReference type="GO" id="GO:0008270">
    <property type="term" value="F:zinc ion binding"/>
    <property type="evidence" value="ECO:0007669"/>
    <property type="project" value="UniProtKB-UniRule"/>
</dbReference>
<dbReference type="InterPro" id="IPR032570">
    <property type="entry name" value="SF1-HH"/>
</dbReference>
<comment type="subcellular location">
    <subcellularLocation>
        <location evidence="1 13">Nucleus</location>
    </subcellularLocation>
</comment>
<dbReference type="SMART" id="SM00343">
    <property type="entry name" value="ZnF_C2HC"/>
    <property type="match status" value="2"/>
</dbReference>
<dbReference type="PROSITE" id="PS50158">
    <property type="entry name" value="ZF_CCHC"/>
    <property type="match status" value="1"/>
</dbReference>
<dbReference type="Pfam" id="PF22675">
    <property type="entry name" value="KH-I_KHDC4-BBP"/>
    <property type="match status" value="1"/>
</dbReference>
<comment type="similarity">
    <text evidence="2 13">Belongs to the BBP/SF1 family.</text>
</comment>
<dbReference type="SUPFAM" id="SSF57756">
    <property type="entry name" value="Retrovirus zinc finger-like domains"/>
    <property type="match status" value="1"/>
</dbReference>
<dbReference type="Proteomes" id="UP000070444">
    <property type="component" value="Unassembled WGS sequence"/>
</dbReference>
<evidence type="ECO:0000256" key="6">
    <source>
        <dbReference type="ARBA" id="ARBA00022771"/>
    </source>
</evidence>
<dbReference type="GO" id="GO:0071004">
    <property type="term" value="C:U2-type prespliceosome"/>
    <property type="evidence" value="ECO:0007669"/>
    <property type="project" value="EnsemblFungi"/>
</dbReference>
<dbReference type="Gene3D" id="3.30.1370.10">
    <property type="entry name" value="K Homology domain, type 1"/>
    <property type="match status" value="1"/>
</dbReference>
<evidence type="ECO:0000256" key="2">
    <source>
        <dbReference type="ARBA" id="ARBA00010382"/>
    </source>
</evidence>
<dbReference type="GO" id="GO:0005829">
    <property type="term" value="C:cytosol"/>
    <property type="evidence" value="ECO:0007669"/>
    <property type="project" value="EnsemblFungi"/>
</dbReference>
<keyword evidence="7 13" id="KW-0862">Zinc</keyword>
<evidence type="ECO:0000259" key="15">
    <source>
        <dbReference type="PROSITE" id="PS50158"/>
    </source>
</evidence>
<feature type="region of interest" description="Disordered" evidence="14">
    <location>
        <begin position="380"/>
        <end position="541"/>
    </location>
</feature>
<accession>A0A137PBB9</accession>
<feature type="region of interest" description="Disordered" evidence="14">
    <location>
        <begin position="1"/>
        <end position="94"/>
    </location>
</feature>
<dbReference type="FunFam" id="3.30.1370.10:FF:000024">
    <property type="entry name" value="Branchpoint-bridging protein-like protein"/>
    <property type="match status" value="1"/>
</dbReference>
<proteinExistence type="inferred from homology"/>
<dbReference type="GO" id="GO:0045131">
    <property type="term" value="F:pre-mRNA branch point binding"/>
    <property type="evidence" value="ECO:0007669"/>
    <property type="project" value="UniProtKB-UniRule"/>
</dbReference>
<keyword evidence="10 13" id="KW-0539">Nucleus</keyword>
<dbReference type="CDD" id="cd02395">
    <property type="entry name" value="KH-I_BBP"/>
    <property type="match status" value="1"/>
</dbReference>
<dbReference type="STRING" id="796925.A0A137PBB9"/>
<keyword evidence="5 13" id="KW-0479">Metal-binding</keyword>
<evidence type="ECO:0000256" key="5">
    <source>
        <dbReference type="ARBA" id="ARBA00022723"/>
    </source>
</evidence>
<dbReference type="Gene3D" id="6.10.140.1790">
    <property type="match status" value="1"/>
</dbReference>
<evidence type="ECO:0000256" key="9">
    <source>
        <dbReference type="ARBA" id="ARBA00023187"/>
    </source>
</evidence>
<dbReference type="InterPro" id="IPR036612">
    <property type="entry name" value="KH_dom_type_1_sf"/>
</dbReference>
<dbReference type="GO" id="GO:0003729">
    <property type="term" value="F:mRNA binding"/>
    <property type="evidence" value="ECO:0007669"/>
    <property type="project" value="TreeGrafter"/>
</dbReference>
<dbReference type="InterPro" id="IPR055256">
    <property type="entry name" value="KH_1_KHDC4/BBP-like"/>
</dbReference>
<keyword evidence="6 11" id="KW-0863">Zinc-finger</keyword>
<dbReference type="InterPro" id="IPR047086">
    <property type="entry name" value="SF1-HH_sf"/>
</dbReference>
<dbReference type="PRINTS" id="PR01217">
    <property type="entry name" value="PRICHEXTENSN"/>
</dbReference>
<dbReference type="InterPro" id="IPR001878">
    <property type="entry name" value="Znf_CCHC"/>
</dbReference>
<evidence type="ECO:0000313" key="16">
    <source>
        <dbReference type="EMBL" id="KXN72231.1"/>
    </source>
</evidence>
<dbReference type="Gene3D" id="4.10.60.10">
    <property type="entry name" value="Zinc finger, CCHC-type"/>
    <property type="match status" value="1"/>
</dbReference>
<keyword evidence="13" id="KW-0747">Spliceosome</keyword>
<dbReference type="GO" id="GO:0045292">
    <property type="term" value="P:mRNA cis splicing, via spliceosome"/>
    <property type="evidence" value="ECO:0007669"/>
    <property type="project" value="EnsemblFungi"/>
</dbReference>
<dbReference type="Pfam" id="PF00098">
    <property type="entry name" value="zf-CCHC"/>
    <property type="match status" value="2"/>
</dbReference>
<feature type="compositionally biased region" description="Polar residues" evidence="14">
    <location>
        <begin position="30"/>
        <end position="63"/>
    </location>
</feature>
<dbReference type="EMBL" id="KQ964457">
    <property type="protein sequence ID" value="KXN72231.1"/>
    <property type="molecule type" value="Genomic_DNA"/>
</dbReference>
<evidence type="ECO:0000256" key="13">
    <source>
        <dbReference type="RuleBase" id="RU367126"/>
    </source>
</evidence>
<keyword evidence="8 12" id="KW-0694">RNA-binding</keyword>
<protein>
    <recommendedName>
        <fullName evidence="3 13">Branchpoint-bridging protein</fullName>
    </recommendedName>
</protein>
<feature type="compositionally biased region" description="Polar residues" evidence="14">
    <location>
        <begin position="1"/>
        <end position="13"/>
    </location>
</feature>
<keyword evidence="9 13" id="KW-0508">mRNA splicing</keyword>
<keyword evidence="4 13" id="KW-0507">mRNA processing</keyword>
<feature type="compositionally biased region" description="Polar residues" evidence="14">
    <location>
        <begin position="422"/>
        <end position="433"/>
    </location>
</feature>
<comment type="function">
    <text evidence="13">Necessary for the splicing of pre-mRNA. Has a role in the recognition of the branch site (5'-UACUAAC-3'), the pyrimidine tract and the 3'-splice site at the 3'-end of introns.</text>
</comment>
<dbReference type="AlphaFoldDB" id="A0A137PBB9"/>
<dbReference type="SUPFAM" id="SSF54791">
    <property type="entry name" value="Eukaryotic type KH-domain (KH-domain type I)"/>
    <property type="match status" value="1"/>
</dbReference>
<gene>
    <name evidence="16" type="ORF">CONCODRAFT_56557</name>
</gene>
<dbReference type="InterPro" id="IPR045071">
    <property type="entry name" value="BBP-like"/>
</dbReference>
<dbReference type="Pfam" id="PF16275">
    <property type="entry name" value="SF1-HH"/>
    <property type="match status" value="1"/>
</dbReference>
<evidence type="ECO:0000313" key="17">
    <source>
        <dbReference type="Proteomes" id="UP000070444"/>
    </source>
</evidence>
<dbReference type="OMA" id="EDSNCKI"/>
<dbReference type="PANTHER" id="PTHR11208:SF45">
    <property type="entry name" value="SPLICING FACTOR 1"/>
    <property type="match status" value="1"/>
</dbReference>
<dbReference type="InterPro" id="IPR004087">
    <property type="entry name" value="KH_dom"/>
</dbReference>